<sequence length="381" mass="44720">MDEVIIFVTSSSFDKHGKEMERQLKALFDGDIRFVHYEETTTEENLWDLFDLINQQLSAEDSYWFDITHGYRSVPLISLLSSQFATFLNGSCIEGIYYGQYEKEQQVGKIVDLSMLLQLGDWTGAIRSFQSTGNPAELIEIEKRERRAAVKQLTSEQRTILKAFQIGSEIEKVTQAIEMCRAHDLDKRIHRLKQIMYAYTLPETTIFRPYRYLFHSLKSTFSEMFEATTRVDIVDATIRWCLRYGLYQQAYTFLIESLYTETCHLYQLNPLDKEARNAVKNVFTKYGGKHKTYRIELRYEKIQRDLEERLSSKQKMLETTFNDLTKKRNNFLHADMNGDKIKETTLIESLRTLTPEIIALQRYLGTVIQHQPENEEEGMSC</sequence>
<organism evidence="1 2">
    <name type="scientific">Exiguobacterium indicum</name>
    <dbReference type="NCBI Taxonomy" id="296995"/>
    <lineage>
        <taxon>Bacteria</taxon>
        <taxon>Bacillati</taxon>
        <taxon>Bacillota</taxon>
        <taxon>Bacilli</taxon>
        <taxon>Bacillales</taxon>
        <taxon>Bacillales Family XII. Incertae Sedis</taxon>
        <taxon>Exiguobacterium</taxon>
    </lineage>
</organism>
<gene>
    <name evidence="1" type="ORF">AS033_10140</name>
</gene>
<evidence type="ECO:0000313" key="1">
    <source>
        <dbReference type="EMBL" id="KSU48682.1"/>
    </source>
</evidence>
<protein>
    <recommendedName>
        <fullName evidence="3">CRISPR-associated protein</fullName>
    </recommendedName>
</protein>
<dbReference type="Proteomes" id="UP000053797">
    <property type="component" value="Unassembled WGS sequence"/>
</dbReference>
<comment type="caution">
    <text evidence="1">The sequence shown here is derived from an EMBL/GenBank/DDBJ whole genome shotgun (WGS) entry which is preliminary data.</text>
</comment>
<dbReference type="InterPro" id="IPR013383">
    <property type="entry name" value="CRISPR-assoc_prot_DxTHG_CS"/>
</dbReference>
<dbReference type="NCBIfam" id="TIGR02549">
    <property type="entry name" value="CRISPR_DxTHG"/>
    <property type="match status" value="1"/>
</dbReference>
<reference evidence="1 2" key="1">
    <citation type="journal article" date="2015" name="Int. J. Syst. Evol. Microbiol.">
        <title>Exiguobacterium enclense sp. nov., isolated from sediment.</title>
        <authorList>
            <person name="Dastager S.G."/>
            <person name="Mawlankar R."/>
            <person name="Sonalkar V.V."/>
            <person name="Thorat M.N."/>
            <person name="Mual P."/>
            <person name="Verma A."/>
            <person name="Krishnamurthi S."/>
            <person name="Tang S.K."/>
            <person name="Li W.J."/>
        </authorList>
    </citation>
    <scope>NUCLEOTIDE SEQUENCE [LARGE SCALE GENOMIC DNA]</scope>
    <source>
        <strain evidence="1 2">NIO-1109</strain>
    </source>
</reference>
<accession>A0A0V8GEW6</accession>
<name>A0A0V8GEW6_9BACL</name>
<proteinExistence type="predicted"/>
<dbReference type="EMBL" id="LNQL01000003">
    <property type="protein sequence ID" value="KSU48682.1"/>
    <property type="molecule type" value="Genomic_DNA"/>
</dbReference>
<dbReference type="AlphaFoldDB" id="A0A0V8GEW6"/>
<evidence type="ECO:0008006" key="3">
    <source>
        <dbReference type="Google" id="ProtNLM"/>
    </source>
</evidence>
<evidence type="ECO:0000313" key="2">
    <source>
        <dbReference type="Proteomes" id="UP000053797"/>
    </source>
</evidence>